<dbReference type="PANTHER" id="PTHR12753:SF0">
    <property type="entry name" value="ALPHA N-TERMINAL PROTEIN METHYLTRANSFERASE 1"/>
    <property type="match status" value="1"/>
</dbReference>
<evidence type="ECO:0000256" key="3">
    <source>
        <dbReference type="ARBA" id="ARBA00022679"/>
    </source>
</evidence>
<dbReference type="InterPro" id="IPR008576">
    <property type="entry name" value="MeTrfase_NTM1"/>
</dbReference>
<dbReference type="Proteomes" id="UP000694845">
    <property type="component" value="Unplaced"/>
</dbReference>
<dbReference type="Gene3D" id="3.40.50.150">
    <property type="entry name" value="Vaccinia Virus protein VP39"/>
    <property type="match status" value="1"/>
</dbReference>
<evidence type="ECO:0000256" key="8">
    <source>
        <dbReference type="ARBA" id="ARBA00047306"/>
    </source>
</evidence>
<evidence type="ECO:0000256" key="2">
    <source>
        <dbReference type="ARBA" id="ARBA00022603"/>
    </source>
</evidence>
<reference evidence="13" key="1">
    <citation type="submission" date="2025-08" db="UniProtKB">
        <authorList>
            <consortium name="RefSeq"/>
        </authorList>
    </citation>
    <scope>IDENTIFICATION</scope>
</reference>
<comment type="catalytic activity">
    <reaction evidence="9">
        <text>N-terminal L-prolyl-L-prolyl-L-lysyl-[protein] + 2 S-adenosyl-L-methionine = N-terminal N,N-dimethyl-L-prolyl-L-prolyl-L-lysyl-[protein] + 2 S-adenosyl-L-homocysteine + 2 H(+)</text>
        <dbReference type="Rhea" id="RHEA:54736"/>
        <dbReference type="Rhea" id="RHEA-COMP:13787"/>
        <dbReference type="Rhea" id="RHEA-COMP:13974"/>
        <dbReference type="ChEBI" id="CHEBI:15378"/>
        <dbReference type="ChEBI" id="CHEBI:57856"/>
        <dbReference type="ChEBI" id="CHEBI:59789"/>
        <dbReference type="ChEBI" id="CHEBI:138059"/>
        <dbReference type="ChEBI" id="CHEBI:138318"/>
        <dbReference type="EC" id="2.1.1.244"/>
    </reaction>
</comment>
<dbReference type="InterPro" id="IPR029063">
    <property type="entry name" value="SAM-dependent_MTases_sf"/>
</dbReference>
<comment type="catalytic activity">
    <reaction evidence="10">
        <text>N-terminal L-alanyl-L-prolyl-L-lysyl-[protein] + 3 S-adenosyl-L-methionine = N-terminal N,N,N-trimethyl-L-alanyl-L-prolyl-L-lysyl-[protein] + 3 S-adenosyl-L-homocysteine + 3 H(+)</text>
        <dbReference type="Rhea" id="RHEA:54712"/>
        <dbReference type="Rhea" id="RHEA-COMP:13785"/>
        <dbReference type="Rhea" id="RHEA-COMP:13971"/>
        <dbReference type="ChEBI" id="CHEBI:15378"/>
        <dbReference type="ChEBI" id="CHEBI:57856"/>
        <dbReference type="ChEBI" id="CHEBI:59789"/>
        <dbReference type="ChEBI" id="CHEBI:138057"/>
        <dbReference type="ChEBI" id="CHEBI:138315"/>
        <dbReference type="EC" id="2.1.1.244"/>
    </reaction>
</comment>
<dbReference type="AlphaFoldDB" id="A0A8B7XYS4"/>
<feature type="binding site" evidence="11">
    <location>
        <position position="74"/>
    </location>
    <ligand>
        <name>S-adenosyl-L-methionine</name>
        <dbReference type="ChEBI" id="CHEBI:59789"/>
    </ligand>
</feature>
<evidence type="ECO:0000313" key="13">
    <source>
        <dbReference type="RefSeq" id="XP_022085402.1"/>
    </source>
</evidence>
<evidence type="ECO:0000313" key="12">
    <source>
        <dbReference type="Proteomes" id="UP000694845"/>
    </source>
</evidence>
<sequence>MAQHTQGKDAMTKATFYEEAKNYWEEIPPTVNGMLGGYGNISSTDVRGSIDFLKPMLMCEWNERVGSEKALDCGAGIGRVSKHLLLPLFQSVDLVEQEQKFLDEAPAFLGEASANVGKYICCGLQDFVPQPKHYDVIWCQWVLGHLTDEHLISFFKRCKEGLKEGAVICVKENISREGVVFDEQDSSVTRSSKELTKIFRKAGLKIMKEETQRNFPLEIYMVKMFALKYR</sequence>
<keyword evidence="4 11" id="KW-0949">S-adenosyl-L-methionine</keyword>
<dbReference type="FunFam" id="3.40.50.150:FF:000025">
    <property type="entry name" value="N-terminal Xaa-Pro-Lys N-methyltransferase 1"/>
    <property type="match status" value="1"/>
</dbReference>
<keyword evidence="12" id="KW-1185">Reference proteome</keyword>
<dbReference type="EC" id="2.1.1.244" evidence="5"/>
<dbReference type="CDD" id="cd02440">
    <property type="entry name" value="AdoMet_MTases"/>
    <property type="match status" value="1"/>
</dbReference>
<dbReference type="GeneID" id="110976444"/>
<keyword evidence="2" id="KW-0489">Methyltransferase</keyword>
<evidence type="ECO:0000256" key="6">
    <source>
        <dbReference type="ARBA" id="ARBA00039449"/>
    </source>
</evidence>
<dbReference type="PANTHER" id="PTHR12753">
    <property type="entry name" value="AD-003 - RELATED"/>
    <property type="match status" value="1"/>
</dbReference>
<dbReference type="PIRSF" id="PIRSF016958">
    <property type="entry name" value="DUF858_MeTrfase_lik"/>
    <property type="match status" value="1"/>
</dbReference>
<name>A0A8B7XYS4_ACAPL</name>
<feature type="binding site" evidence="11">
    <location>
        <begin position="124"/>
        <end position="125"/>
    </location>
    <ligand>
        <name>S-adenosyl-L-methionine</name>
        <dbReference type="ChEBI" id="CHEBI:59789"/>
    </ligand>
</feature>
<comment type="catalytic activity">
    <reaction evidence="8">
        <text>N-terminal L-seryl-L-prolyl-L-lysyl-[protein] + 3 S-adenosyl-L-methionine = N-terminal N,N,N-trimethyl-L-seryl-L-prolyl-L-lysyl-[protein] + 3 S-adenosyl-L-homocysteine + 3 H(+)</text>
        <dbReference type="Rhea" id="RHEA:54724"/>
        <dbReference type="Rhea" id="RHEA-COMP:13789"/>
        <dbReference type="Rhea" id="RHEA-COMP:13973"/>
        <dbReference type="ChEBI" id="CHEBI:15378"/>
        <dbReference type="ChEBI" id="CHEBI:57856"/>
        <dbReference type="ChEBI" id="CHEBI:59789"/>
        <dbReference type="ChEBI" id="CHEBI:138061"/>
        <dbReference type="ChEBI" id="CHEBI:138317"/>
        <dbReference type="EC" id="2.1.1.244"/>
    </reaction>
</comment>
<evidence type="ECO:0000256" key="4">
    <source>
        <dbReference type="ARBA" id="ARBA00022691"/>
    </source>
</evidence>
<keyword evidence="3" id="KW-0808">Transferase</keyword>
<dbReference type="Pfam" id="PF05891">
    <property type="entry name" value="Methyltransf_PK"/>
    <property type="match status" value="1"/>
</dbReference>
<accession>A0A8B7XYS4</accession>
<dbReference type="SUPFAM" id="SSF53335">
    <property type="entry name" value="S-adenosyl-L-methionine-dependent methyltransferases"/>
    <property type="match status" value="1"/>
</dbReference>
<organism evidence="12 13">
    <name type="scientific">Acanthaster planci</name>
    <name type="common">Crown-of-thorns starfish</name>
    <dbReference type="NCBI Taxonomy" id="133434"/>
    <lineage>
        <taxon>Eukaryota</taxon>
        <taxon>Metazoa</taxon>
        <taxon>Echinodermata</taxon>
        <taxon>Eleutherozoa</taxon>
        <taxon>Asterozoa</taxon>
        <taxon>Asteroidea</taxon>
        <taxon>Valvatacea</taxon>
        <taxon>Valvatida</taxon>
        <taxon>Acanthasteridae</taxon>
        <taxon>Acanthaster</taxon>
    </lineage>
</organism>
<dbReference type="GO" id="GO:0071885">
    <property type="term" value="F:N-terminal protein N-methyltransferase activity"/>
    <property type="evidence" value="ECO:0007669"/>
    <property type="project" value="UniProtKB-EC"/>
</dbReference>
<dbReference type="OrthoDB" id="1298661at2759"/>
<dbReference type="GO" id="GO:0005737">
    <property type="term" value="C:cytoplasm"/>
    <property type="evidence" value="ECO:0007669"/>
    <property type="project" value="TreeGrafter"/>
</dbReference>
<proteinExistence type="inferred from homology"/>
<dbReference type="RefSeq" id="XP_022085402.1">
    <property type="nucleotide sequence ID" value="XM_022229710.1"/>
</dbReference>
<evidence type="ECO:0000256" key="7">
    <source>
        <dbReference type="ARBA" id="ARBA00043129"/>
    </source>
</evidence>
<gene>
    <name evidence="13" type="primary">LOC110976444</name>
</gene>
<feature type="binding site" evidence="11">
    <location>
        <position position="140"/>
    </location>
    <ligand>
        <name>S-adenosyl-L-methionine</name>
        <dbReference type="ChEBI" id="CHEBI:59789"/>
    </ligand>
</feature>
<feature type="binding site" evidence="11">
    <location>
        <position position="79"/>
    </location>
    <ligand>
        <name>S-adenosyl-L-methionine</name>
        <dbReference type="ChEBI" id="CHEBI:59789"/>
    </ligand>
</feature>
<comment type="similarity">
    <text evidence="1">Belongs to the methyltransferase superfamily. NTM1 family.</text>
</comment>
<evidence type="ECO:0000256" key="9">
    <source>
        <dbReference type="ARBA" id="ARBA00047885"/>
    </source>
</evidence>
<evidence type="ECO:0000256" key="5">
    <source>
        <dbReference type="ARBA" id="ARBA00039112"/>
    </source>
</evidence>
<dbReference type="GO" id="GO:0032259">
    <property type="term" value="P:methylation"/>
    <property type="evidence" value="ECO:0007669"/>
    <property type="project" value="UniProtKB-KW"/>
</dbReference>
<evidence type="ECO:0000256" key="10">
    <source>
        <dbReference type="ARBA" id="ARBA00048167"/>
    </source>
</evidence>
<dbReference type="KEGG" id="aplc:110976444"/>
<evidence type="ECO:0000256" key="1">
    <source>
        <dbReference type="ARBA" id="ARBA00009059"/>
    </source>
</evidence>
<evidence type="ECO:0000256" key="11">
    <source>
        <dbReference type="PIRSR" id="PIRSR016958-1"/>
    </source>
</evidence>
<protein>
    <recommendedName>
        <fullName evidence="6">Alpha N-terminal protein methyltransferase 1</fullName>
        <ecNumber evidence="5">2.1.1.244</ecNumber>
    </recommendedName>
    <alternativeName>
        <fullName evidence="7">X-Pro-Lys N-terminal protein methyltransferase 1</fullName>
    </alternativeName>
</protein>
<dbReference type="OMA" id="PVRMYCL"/>